<feature type="compositionally biased region" description="Polar residues" evidence="1">
    <location>
        <begin position="307"/>
        <end position="321"/>
    </location>
</feature>
<dbReference type="InterPro" id="IPR051918">
    <property type="entry name" value="STPP_CPPED1"/>
</dbReference>
<dbReference type="PANTHER" id="PTHR43143">
    <property type="entry name" value="METALLOPHOSPHOESTERASE, CALCINEURIN SUPERFAMILY"/>
    <property type="match status" value="1"/>
</dbReference>
<evidence type="ECO:0000313" key="3">
    <source>
        <dbReference type="EMBL" id="EMI16411.1"/>
    </source>
</evidence>
<gene>
    <name evidence="3" type="ORF">RMSM_06654</name>
</gene>
<dbReference type="NCBIfam" id="NF012211">
    <property type="entry name" value="tand_rpt_95"/>
    <property type="match status" value="2"/>
</dbReference>
<reference evidence="3 4" key="1">
    <citation type="journal article" date="2013" name="Mar. Genomics">
        <title>Expression of sulfatases in Rhodopirellula baltica and the diversity of sulfatases in the genus Rhodopirellula.</title>
        <authorList>
            <person name="Wegner C.E."/>
            <person name="Richter-Heitmann T."/>
            <person name="Klindworth A."/>
            <person name="Klockow C."/>
            <person name="Richter M."/>
            <person name="Achstetter T."/>
            <person name="Glockner F.O."/>
            <person name="Harder J."/>
        </authorList>
    </citation>
    <scope>NUCLEOTIDE SEQUENCE [LARGE SCALE GENOMIC DNA]</scope>
    <source>
        <strain evidence="3 4">SM1</strain>
    </source>
</reference>
<dbReference type="Pfam" id="PF00149">
    <property type="entry name" value="Metallophos"/>
    <property type="match status" value="1"/>
</dbReference>
<feature type="region of interest" description="Disordered" evidence="1">
    <location>
        <begin position="1365"/>
        <end position="1397"/>
    </location>
</feature>
<dbReference type="Gene3D" id="3.60.21.10">
    <property type="match status" value="1"/>
</dbReference>
<dbReference type="InterPro" id="IPR010221">
    <property type="entry name" value="VCBS_dom"/>
</dbReference>
<dbReference type="EMBL" id="ANOG01000961">
    <property type="protein sequence ID" value="EMI16411.1"/>
    <property type="molecule type" value="Genomic_DNA"/>
</dbReference>
<evidence type="ECO:0000259" key="2">
    <source>
        <dbReference type="Pfam" id="PF00149"/>
    </source>
</evidence>
<feature type="compositionally biased region" description="Low complexity" evidence="1">
    <location>
        <begin position="1380"/>
        <end position="1390"/>
    </location>
</feature>
<sequence length="1453" mass="152514">MAGDAFKIVQIPDTQSLAESSPATFSEQFQWVADNAENDNIVFLSHVGDVVENSESDQEWQVATAALGLLDGDLTANPDGLVPYSVAIGNHDYDDDNTHNGASQFTRYFGDSRYEGRSWYGGSSMDELNQFQIFSGGDQTFLHLTLEWEPRDSALSWAQDILDAYADLPAIITTHAYIDETGGHSTQQLTADGNTGVEVFQQLVSPNPQVFMVLGGHFGSERHQVSTNSAGSEVIEVLANYQNRAIGDDGFLRLIEFEPSVDVVNFTTYSPSLDQFETDSESQFSLPLDFDQRFNLPAPPRARMTSPVDNGTSDFDASSQSITVNTAQPRLDVSLLDFSGGINDSTVIESTITLQKDGVLLSEGVDYTFTYDSVAKRVSLTPTSGTWNDGSYQLSLSTGVNRIADQNGFEMSPVSYNVNIDTTILNSPESLYFAINSSATLSNGITIESEDIIFFDGENFSQFFDGSDVGLESFRIDGLHVISESEFLISFTGSGSIPGIAGTVDDSDIVKFTATELGETTGGTFELYFDGSDVGLTSGGEDIDSISLLADGRLLISTRSSYNVGTVAGDDEDILVFTPTSLGETTTGDWALFFDGSDVGLAGEDVNGVSFYPDGNLYLSTDGSFDALDSTVRDDDVLLFRPLTLGDDTTGNIAKNIYFDGSVYGLSPYDVMAVHVPVPVGGNSPPNANGDSLLLAEGGTATLLSGGSASLLANDTDADFPDDTLSVVTTPVLGPSFGSLVLNANGTFSYTHDGSENFSDSFVYQIQDSAGATSTAMVTIEITPVNDQAPVANADSISVPRAGTTTQLVDGSTSLISNDTDLDLPNDLLTVNTHPIVAPSSGTLILNTDGSFSYTHDGSASVSDSFVYELVDATGATSNGSVTIAVTAVNHPPTGSDGQIAAIEDELYVLAISDFNFEDIDGDSLDQIKVTALESAGMLQLSGIDVILDQVIEATDIANGNLTYLADSNANGPNHDLFSFQLHDGAEFSISDYTITVDVAAVNDPPALTGLPELSLIQDGDDATLDLDDFFADIETPSSDASFSVTSSFAGVNATIDPATHLITVSSDEGFVGEGDITIEVIDTGDDASPPLATTATLHVVVQPAPSGTVLLVGFDRDVTVGGIDAENEDVLVFDGVNFSMLFDGSDVGLAGAKLSGFALLSPTELLLSFASAESVPGIADVVDDSDIVKFTGTQFGSETQGSFELYIDGSDVDLDGSADDVDAFSILPDGRLLVSITGSSTIGGLSVRDDDLIALTPTSLGENTAGSWEIYLDGSDVGLSGEDVHGVTVGVNGDIYLNVQNEFAVGGVAGDDEDIFVFRPTALGNSSSGTFASMLYFDGSDFGISDAELTGFDLVPADSLPSLDGGSAAPAQASPQFLASSTATTSASTDNFTKEPETLIPAVEPIPLSSKNVDRVITTLQLMLTADATATDDAVAALTENGLAEDALAERL</sequence>
<dbReference type="InterPro" id="IPR004843">
    <property type="entry name" value="Calcineurin-like_PHP"/>
</dbReference>
<feature type="region of interest" description="Disordered" evidence="1">
    <location>
        <begin position="299"/>
        <end position="321"/>
    </location>
</feature>
<dbReference type="PATRIC" id="fig|1265738.3.peg.6648"/>
<dbReference type="SUPFAM" id="SSF56300">
    <property type="entry name" value="Metallo-dependent phosphatases"/>
    <property type="match status" value="1"/>
</dbReference>
<dbReference type="NCBIfam" id="TIGR01965">
    <property type="entry name" value="VCBS_repeat"/>
    <property type="match status" value="1"/>
</dbReference>
<dbReference type="GO" id="GO:0016787">
    <property type="term" value="F:hydrolase activity"/>
    <property type="evidence" value="ECO:0007669"/>
    <property type="project" value="InterPro"/>
</dbReference>
<dbReference type="Pfam" id="PF17963">
    <property type="entry name" value="Big_9"/>
    <property type="match status" value="2"/>
</dbReference>
<organism evidence="3 4">
    <name type="scientific">Rhodopirellula maiorica SM1</name>
    <dbReference type="NCBI Taxonomy" id="1265738"/>
    <lineage>
        <taxon>Bacteria</taxon>
        <taxon>Pseudomonadati</taxon>
        <taxon>Planctomycetota</taxon>
        <taxon>Planctomycetia</taxon>
        <taxon>Pirellulales</taxon>
        <taxon>Pirellulaceae</taxon>
        <taxon>Novipirellula</taxon>
    </lineage>
</organism>
<dbReference type="Gene3D" id="2.60.40.3440">
    <property type="match status" value="1"/>
</dbReference>
<accession>M5RBH2</accession>
<dbReference type="Proteomes" id="UP000011991">
    <property type="component" value="Unassembled WGS sequence"/>
</dbReference>
<name>M5RBH2_9BACT</name>
<dbReference type="PANTHER" id="PTHR43143:SF5">
    <property type="entry name" value="SECRETED PROTEIN"/>
    <property type="match status" value="1"/>
</dbReference>
<feature type="domain" description="Calcineurin-like phosphoesterase" evidence="2">
    <location>
        <begin position="6"/>
        <end position="217"/>
    </location>
</feature>
<keyword evidence="4" id="KW-1185">Reference proteome</keyword>
<proteinExistence type="predicted"/>
<protein>
    <submittedName>
        <fullName evidence="3">Metallophosphoesterase</fullName>
    </submittedName>
</protein>
<comment type="caution">
    <text evidence="3">The sequence shown here is derived from an EMBL/GenBank/DDBJ whole genome shotgun (WGS) entry which is preliminary data.</text>
</comment>
<evidence type="ECO:0000313" key="4">
    <source>
        <dbReference type="Proteomes" id="UP000011991"/>
    </source>
</evidence>
<dbReference type="InterPro" id="IPR029052">
    <property type="entry name" value="Metallo-depent_PP-like"/>
</dbReference>
<evidence type="ECO:0000256" key="1">
    <source>
        <dbReference type="SAM" id="MobiDB-lite"/>
    </source>
</evidence>